<dbReference type="AlphaFoldDB" id="H7ENU4"/>
<comment type="caution">
    <text evidence="1">The sequence shown here is derived from an EMBL/GenBank/DDBJ whole genome shotgun (WGS) entry which is preliminary data.</text>
</comment>
<gene>
    <name evidence="1" type="ORF">TresaDRAFT_0050</name>
</gene>
<evidence type="ECO:0000313" key="2">
    <source>
        <dbReference type="Proteomes" id="UP000003571"/>
    </source>
</evidence>
<accession>H7ENU4</accession>
<reference evidence="1 2" key="1">
    <citation type="submission" date="2011-09" db="EMBL/GenBank/DDBJ databases">
        <title>The draft genome of Treponema saccharophilum DSM 2985.</title>
        <authorList>
            <consortium name="US DOE Joint Genome Institute (JGI-PGF)"/>
            <person name="Lucas S."/>
            <person name="Copeland A."/>
            <person name="Lapidus A."/>
            <person name="Glavina del Rio T."/>
            <person name="Dalin E."/>
            <person name="Tice H."/>
            <person name="Bruce D."/>
            <person name="Goodwin L."/>
            <person name="Pitluck S."/>
            <person name="Peters L."/>
            <person name="Kyrpides N."/>
            <person name="Mavromatis K."/>
            <person name="Ivanova N."/>
            <person name="Markowitz V."/>
            <person name="Cheng J.-F."/>
            <person name="Hugenholtz P."/>
            <person name="Woyke T."/>
            <person name="Wu D."/>
            <person name="Gronow S."/>
            <person name="Wellnitz S."/>
            <person name="Brambilla E."/>
            <person name="Klenk H.-P."/>
            <person name="Eisen J.A."/>
        </authorList>
    </citation>
    <scope>NUCLEOTIDE SEQUENCE [LARGE SCALE GENOMIC DNA]</scope>
    <source>
        <strain evidence="1 2">DSM 2985</strain>
    </source>
</reference>
<sequence length="205" mass="22488">MEVFINSQKIDVTLENEKTVGDVLKAFESEFEANNATTTGITVNGTEVVPDNFEECLGTPISDGTRIEISMIMLSDVKSEFKREFFSCSALAEKIKDISVNFQSGKDKEANALIAEVASLIDEFCRTARLAAYFPDEFSNFIADGIETDDGNKTVGDFFQDFMPILSDFEQAVESGDTVLIGDLAEYEISPRLSAIAKTLNTLGN</sequence>
<dbReference type="PATRIC" id="fig|907348.3.peg.2626"/>
<dbReference type="Proteomes" id="UP000003571">
    <property type="component" value="Unassembled WGS sequence"/>
</dbReference>
<name>H7ENU4_9SPIR</name>
<evidence type="ECO:0000313" key="1">
    <source>
        <dbReference type="EMBL" id="EIC00577.1"/>
    </source>
</evidence>
<protein>
    <submittedName>
        <fullName evidence="1">Uncharacterized protein</fullName>
    </submittedName>
</protein>
<organism evidence="1 2">
    <name type="scientific">Treponema saccharophilum DSM 2985</name>
    <dbReference type="NCBI Taxonomy" id="907348"/>
    <lineage>
        <taxon>Bacteria</taxon>
        <taxon>Pseudomonadati</taxon>
        <taxon>Spirochaetota</taxon>
        <taxon>Spirochaetia</taxon>
        <taxon>Spirochaetales</taxon>
        <taxon>Treponemataceae</taxon>
        <taxon>Treponema</taxon>
    </lineage>
</organism>
<dbReference type="eggNOG" id="ENOG5033BU4">
    <property type="taxonomic scope" value="Bacteria"/>
</dbReference>
<dbReference type="OrthoDB" id="367580at2"/>
<keyword evidence="2" id="KW-1185">Reference proteome</keyword>
<proteinExistence type="predicted"/>
<dbReference type="RefSeq" id="WP_002706230.1">
    <property type="nucleotide sequence ID" value="NZ_AGRW01000054.1"/>
</dbReference>
<dbReference type="STRING" id="907348.TresaDRAFT_0050"/>
<dbReference type="EMBL" id="AGRW01000054">
    <property type="protein sequence ID" value="EIC00577.1"/>
    <property type="molecule type" value="Genomic_DNA"/>
</dbReference>